<dbReference type="AlphaFoldDB" id="D5A8W1"/>
<accession>D5A8W1</accession>
<sequence length="60" mass="6658">MKPTVTFLFNDIDDHGSTAAMEVDDGEPLDLMNDVLPDSKPADVDFFNSFEDDFDDSDIA</sequence>
<protein>
    <recommendedName>
        <fullName evidence="2">Small acidic protein 1</fullName>
    </recommendedName>
</protein>
<name>D5A8W1_PICSI</name>
<dbReference type="EMBL" id="BT122609">
    <property type="protein sequence ID" value="ADE75980.1"/>
    <property type="molecule type" value="mRNA"/>
</dbReference>
<evidence type="ECO:0000313" key="1">
    <source>
        <dbReference type="EMBL" id="ADE75980.1"/>
    </source>
</evidence>
<organism evidence="1">
    <name type="scientific">Picea sitchensis</name>
    <name type="common">Sitka spruce</name>
    <name type="synonym">Pinus sitchensis</name>
    <dbReference type="NCBI Taxonomy" id="3332"/>
    <lineage>
        <taxon>Eukaryota</taxon>
        <taxon>Viridiplantae</taxon>
        <taxon>Streptophyta</taxon>
        <taxon>Embryophyta</taxon>
        <taxon>Tracheophyta</taxon>
        <taxon>Spermatophyta</taxon>
        <taxon>Pinopsida</taxon>
        <taxon>Pinidae</taxon>
        <taxon>Conifers I</taxon>
        <taxon>Pinales</taxon>
        <taxon>Pinaceae</taxon>
        <taxon>Picea</taxon>
    </lineage>
</organism>
<evidence type="ECO:0008006" key="2">
    <source>
        <dbReference type="Google" id="ProtNLM"/>
    </source>
</evidence>
<reference evidence="1" key="1">
    <citation type="submission" date="2010-04" db="EMBL/GenBank/DDBJ databases">
        <authorList>
            <person name="Reid K.E."/>
            <person name="Liao N."/>
            <person name="Chan S."/>
            <person name="Docking R."/>
            <person name="Taylor G."/>
            <person name="Moore R."/>
            <person name="Mayo M."/>
            <person name="Munro S."/>
            <person name="King J."/>
            <person name="Yanchuk A."/>
            <person name="Holt R."/>
            <person name="Jones S."/>
            <person name="Marra M."/>
            <person name="Ritland C.E."/>
            <person name="Ritland K."/>
            <person name="Bohlmann J."/>
        </authorList>
    </citation>
    <scope>NUCLEOTIDE SEQUENCE</scope>
    <source>
        <tissue evidence="1">Buds collected with no treatment. Collection October 2007</tissue>
    </source>
</reference>
<proteinExistence type="evidence at transcript level"/>